<dbReference type="GO" id="GO:0047274">
    <property type="term" value="F:galactinol-sucrose galactosyltransferase activity"/>
    <property type="evidence" value="ECO:0007669"/>
    <property type="project" value="UniProtKB-EC"/>
</dbReference>
<evidence type="ECO:0000256" key="1">
    <source>
        <dbReference type="ARBA" id="ARBA00007240"/>
    </source>
</evidence>
<keyword evidence="3" id="KW-0119">Carbohydrate metabolism</keyword>
<gene>
    <name evidence="6" type="primary">BnaA09g00490D</name>
    <name evidence="6" type="ORF">GSBRNA2T00018382001</name>
</gene>
<dbReference type="PANTHER" id="PTHR31268">
    <property type="match status" value="1"/>
</dbReference>
<organism evidence="6 7">
    <name type="scientific">Brassica napus</name>
    <name type="common">Rape</name>
    <dbReference type="NCBI Taxonomy" id="3708"/>
    <lineage>
        <taxon>Eukaryota</taxon>
        <taxon>Viridiplantae</taxon>
        <taxon>Streptophyta</taxon>
        <taxon>Embryophyta</taxon>
        <taxon>Tracheophyta</taxon>
        <taxon>Spermatophyta</taxon>
        <taxon>Magnoliopsida</taxon>
        <taxon>eudicotyledons</taxon>
        <taxon>Gunneridae</taxon>
        <taxon>Pentapetalae</taxon>
        <taxon>rosids</taxon>
        <taxon>malvids</taxon>
        <taxon>Brassicales</taxon>
        <taxon>Brassicaceae</taxon>
        <taxon>Brassiceae</taxon>
        <taxon>Brassica</taxon>
    </lineage>
</organism>
<evidence type="ECO:0000313" key="7">
    <source>
        <dbReference type="Proteomes" id="UP000028999"/>
    </source>
</evidence>
<dbReference type="Pfam" id="PF05691">
    <property type="entry name" value="Raffinose_syn"/>
    <property type="match status" value="1"/>
</dbReference>
<dbReference type="Gramene" id="CDY22020">
    <property type="protein sequence ID" value="CDY22020"/>
    <property type="gene ID" value="GSBRNA2T00018382001"/>
</dbReference>
<dbReference type="SUPFAM" id="SSF51445">
    <property type="entry name" value="(Trans)glycosidases"/>
    <property type="match status" value="1"/>
</dbReference>
<evidence type="ECO:0000313" key="6">
    <source>
        <dbReference type="EMBL" id="CDY22020.1"/>
    </source>
</evidence>
<proteinExistence type="inferred from homology"/>
<dbReference type="AlphaFoldDB" id="A0A078G6E8"/>
<comment type="similarity">
    <text evidence="1">Belongs to the glycosyl hydrolases 36 family.</text>
</comment>
<comment type="catalytic activity">
    <reaction evidence="5">
        <text>alpha-D-galactosyl-(1-&gt;3)-1D-myo-inositol + sucrose = raffinose + myo-inositol</text>
        <dbReference type="Rhea" id="RHEA:20161"/>
        <dbReference type="ChEBI" id="CHEBI:16634"/>
        <dbReference type="ChEBI" id="CHEBI:17268"/>
        <dbReference type="ChEBI" id="CHEBI:17505"/>
        <dbReference type="ChEBI" id="CHEBI:17992"/>
        <dbReference type="EC" id="2.4.1.82"/>
    </reaction>
</comment>
<dbReference type="STRING" id="3708.A0A078G6E8"/>
<sequence>MAPLNESLATTIDAIETKPIAVPKLKPRLQENCFNLSQGILRAKHSSPILSDVPQNLTFTPFATPSSTDAPFQTILRVQANAHKGGFLGFTKDSPSDLLTNSLGRFEDREFLSVFRFKMWWSTAWVGQSGSDLQAETQWVMLKVPEIDSYVAIIPIIEGSFRAALHPGENGNVLISVESGSTQVKESSFKAIAYVHVCDNPYNLMREAFSALRVHMNTFKLLEEKKLPTIVDKFGWCTWDACYLTVDPATVWTGVKEFEDGGVCPKFVIIDDGWQSISFDGGEPGKDAENLVLGGEQMTARLHSFKECKKFRNYKGGSFIEDLRSRFKNLDGIYVWHALCGAWNGVRPETLTHLESKVVPFDISPGLDASMTDLAVDRIVEAGIGLVHPSKAHEFYDSMHSYLASVGVTGAKIDVFQTLESVAEEHGGRVELAKTYYDGLTKSMVKNFNGTEIIASMQQCNEFFFLATKQISIGRVGDDFWWQDPHGLHMIHCSYNSLWMGQMIQPDWDMFQSDHVCAEYHAASRAISGGPVYLSDHLGEGSHNFELIKKLAFFDGTVPRCIHYALPTRDSLFKNPLFDKESILKIFNFNKFGGVIGAFNCQGAGWSPKEHRFKGYKECYMSVSGTIHVSDIEWDQNPEAERSEVIYSGDYLVYKNQSEEILFMNSKSDAMEITLKPSSFDLFSFVPVTELGSSGVRFAPLGLINMFNCVGTVQEMEVNGGNSILIDVKGEGSFMAYSSSAPEKCYVGDKEAEFKWEEETGKLSFYVPWVEEAGGISRLSFTF</sequence>
<dbReference type="EMBL" id="LK032127">
    <property type="protein sequence ID" value="CDY22020.1"/>
    <property type="molecule type" value="Genomic_DNA"/>
</dbReference>
<evidence type="ECO:0000256" key="2">
    <source>
        <dbReference type="ARBA" id="ARBA00012708"/>
    </source>
</evidence>
<dbReference type="InterPro" id="IPR008811">
    <property type="entry name" value="Glycosyl_hydrolases_36"/>
</dbReference>
<dbReference type="Gene3D" id="3.20.20.70">
    <property type="entry name" value="Aldolase class I"/>
    <property type="match status" value="1"/>
</dbReference>
<keyword evidence="7" id="KW-1185">Reference proteome</keyword>
<dbReference type="ExpressionAtlas" id="A0A078G6E8">
    <property type="expression patterns" value="baseline"/>
</dbReference>
<dbReference type="PANTHER" id="PTHR31268:SF8">
    <property type="entry name" value="GALACTINOL--SUCROSE GALACTOSYLTRANSFERASE 4-RELATED"/>
    <property type="match status" value="1"/>
</dbReference>
<accession>A0A078G6E8</accession>
<evidence type="ECO:0000256" key="3">
    <source>
        <dbReference type="ARBA" id="ARBA00023277"/>
    </source>
</evidence>
<comment type="function">
    <text evidence="4">Transglycosidase operating by a ping-pong reaction mechanism. Involved in the synthesis of raffinose, a major soluble carbohydrate in seeds, roots and tubers.</text>
</comment>
<dbReference type="EC" id="2.4.1.82" evidence="2"/>
<evidence type="ECO:0000256" key="4">
    <source>
        <dbReference type="ARBA" id="ARBA00025404"/>
    </source>
</evidence>
<dbReference type="InterPro" id="IPR017853">
    <property type="entry name" value="GH"/>
</dbReference>
<dbReference type="OMA" id="NGCERSP"/>
<name>A0A078G6E8_BRANA</name>
<reference evidence="6 7" key="1">
    <citation type="journal article" date="2014" name="Science">
        <title>Plant genetics. Early allopolyploid evolution in the post-Neolithic Brassica napus oilseed genome.</title>
        <authorList>
            <person name="Chalhoub B."/>
            <person name="Denoeud F."/>
            <person name="Liu S."/>
            <person name="Parkin I.A."/>
            <person name="Tang H."/>
            <person name="Wang X."/>
            <person name="Chiquet J."/>
            <person name="Belcram H."/>
            <person name="Tong C."/>
            <person name="Samans B."/>
            <person name="Correa M."/>
            <person name="Da Silva C."/>
            <person name="Just J."/>
            <person name="Falentin C."/>
            <person name="Koh C.S."/>
            <person name="Le Clainche I."/>
            <person name="Bernard M."/>
            <person name="Bento P."/>
            <person name="Noel B."/>
            <person name="Labadie K."/>
            <person name="Alberti A."/>
            <person name="Charles M."/>
            <person name="Arnaud D."/>
            <person name="Guo H."/>
            <person name="Daviaud C."/>
            <person name="Alamery S."/>
            <person name="Jabbari K."/>
            <person name="Zhao M."/>
            <person name="Edger P.P."/>
            <person name="Chelaifa H."/>
            <person name="Tack D."/>
            <person name="Lassalle G."/>
            <person name="Mestiri I."/>
            <person name="Schnel N."/>
            <person name="Le Paslier M.C."/>
            <person name="Fan G."/>
            <person name="Renault V."/>
            <person name="Bayer P.E."/>
            <person name="Golicz A.A."/>
            <person name="Manoli S."/>
            <person name="Lee T.H."/>
            <person name="Thi V.H."/>
            <person name="Chalabi S."/>
            <person name="Hu Q."/>
            <person name="Fan C."/>
            <person name="Tollenaere R."/>
            <person name="Lu Y."/>
            <person name="Battail C."/>
            <person name="Shen J."/>
            <person name="Sidebottom C.H."/>
            <person name="Wang X."/>
            <person name="Canaguier A."/>
            <person name="Chauveau A."/>
            <person name="Berard A."/>
            <person name="Deniot G."/>
            <person name="Guan M."/>
            <person name="Liu Z."/>
            <person name="Sun F."/>
            <person name="Lim Y.P."/>
            <person name="Lyons E."/>
            <person name="Town C.D."/>
            <person name="Bancroft I."/>
            <person name="Wang X."/>
            <person name="Meng J."/>
            <person name="Ma J."/>
            <person name="Pires J.C."/>
            <person name="King G.J."/>
            <person name="Brunel D."/>
            <person name="Delourme R."/>
            <person name="Renard M."/>
            <person name="Aury J.M."/>
            <person name="Adams K.L."/>
            <person name="Batley J."/>
            <person name="Snowdon R.J."/>
            <person name="Tost J."/>
            <person name="Edwards D."/>
            <person name="Zhou Y."/>
            <person name="Hua W."/>
            <person name="Sharpe A.G."/>
            <person name="Paterson A.H."/>
            <person name="Guan C."/>
            <person name="Wincker P."/>
        </authorList>
    </citation>
    <scope>NUCLEOTIDE SEQUENCE [LARGE SCALE GENOMIC DNA]</scope>
    <source>
        <strain evidence="7">cv. Darmor-bzh</strain>
    </source>
</reference>
<dbReference type="Proteomes" id="UP000028999">
    <property type="component" value="Unassembled WGS sequence"/>
</dbReference>
<dbReference type="InterPro" id="IPR013785">
    <property type="entry name" value="Aldolase_TIM"/>
</dbReference>
<protein>
    <recommendedName>
        <fullName evidence="2">galactinol--sucrose galactosyltransferase</fullName>
        <ecNumber evidence="2">2.4.1.82</ecNumber>
    </recommendedName>
</protein>
<evidence type="ECO:0000256" key="5">
    <source>
        <dbReference type="ARBA" id="ARBA00049426"/>
    </source>
</evidence>
<dbReference type="PaxDb" id="3708-A0A078G6E8"/>